<dbReference type="GeneID" id="39750644"/>
<feature type="coiled-coil region" evidence="1">
    <location>
        <begin position="1339"/>
        <end position="1396"/>
    </location>
</feature>
<dbReference type="OMA" id="CDVEANL"/>
<feature type="coiled-coil region" evidence="1">
    <location>
        <begin position="1207"/>
        <end position="1314"/>
    </location>
</feature>
<feature type="signal peptide" evidence="3">
    <location>
        <begin position="1"/>
        <end position="19"/>
    </location>
</feature>
<evidence type="ECO:0000256" key="1">
    <source>
        <dbReference type="SAM" id="Coils"/>
    </source>
</evidence>
<comment type="caution">
    <text evidence="4">The sequence shown here is derived from an EMBL/GenBank/DDBJ whole genome shotgun (WGS) entry which is preliminary data.</text>
</comment>
<dbReference type="RefSeq" id="XP_028546485.1">
    <property type="nucleotide sequence ID" value="XM_028690684.1"/>
</dbReference>
<name>A0A1Y1JMS9_PLAGO</name>
<keyword evidence="3" id="KW-0732">Signal</keyword>
<dbReference type="EMBL" id="BDQF01000015">
    <property type="protein sequence ID" value="GAW83896.1"/>
    <property type="molecule type" value="Genomic_DNA"/>
</dbReference>
<keyword evidence="2" id="KW-0472">Membrane</keyword>
<dbReference type="OrthoDB" id="386780at2759"/>
<evidence type="ECO:0000256" key="2">
    <source>
        <dbReference type="SAM" id="Phobius"/>
    </source>
</evidence>
<evidence type="ECO:0000313" key="5">
    <source>
        <dbReference type="Proteomes" id="UP000195521"/>
    </source>
</evidence>
<feature type="coiled-coil region" evidence="1">
    <location>
        <begin position="1580"/>
        <end position="1621"/>
    </location>
</feature>
<feature type="coiled-coil region" evidence="1">
    <location>
        <begin position="1470"/>
        <end position="1497"/>
    </location>
</feature>
<keyword evidence="5" id="KW-1185">Reference proteome</keyword>
<evidence type="ECO:0000313" key="4">
    <source>
        <dbReference type="EMBL" id="GAW83896.1"/>
    </source>
</evidence>
<organism evidence="4 5">
    <name type="scientific">Plasmodium gonderi</name>
    <dbReference type="NCBI Taxonomy" id="77519"/>
    <lineage>
        <taxon>Eukaryota</taxon>
        <taxon>Sar</taxon>
        <taxon>Alveolata</taxon>
        <taxon>Apicomplexa</taxon>
        <taxon>Aconoidasida</taxon>
        <taxon>Haemosporida</taxon>
        <taxon>Plasmodiidae</taxon>
        <taxon>Plasmodium</taxon>
        <taxon>Plasmodium (Plasmodium)</taxon>
    </lineage>
</organism>
<feature type="coiled-coil region" evidence="1">
    <location>
        <begin position="2347"/>
        <end position="2381"/>
    </location>
</feature>
<protein>
    <submittedName>
        <fullName evidence="4">Reticulocyte binding protein 2</fullName>
    </submittedName>
</protein>
<feature type="transmembrane region" description="Helical" evidence="2">
    <location>
        <begin position="2758"/>
        <end position="2777"/>
    </location>
</feature>
<feature type="coiled-coil region" evidence="1">
    <location>
        <begin position="1690"/>
        <end position="1741"/>
    </location>
</feature>
<evidence type="ECO:0000256" key="3">
    <source>
        <dbReference type="SAM" id="SignalP"/>
    </source>
</evidence>
<accession>A0A1Y1JMS9</accession>
<feature type="coiled-coil region" evidence="1">
    <location>
        <begin position="1831"/>
        <end position="1858"/>
    </location>
</feature>
<keyword evidence="2" id="KW-0812">Transmembrane</keyword>
<keyword evidence="1" id="KW-0175">Coiled coil</keyword>
<feature type="coiled-coil region" evidence="1">
    <location>
        <begin position="2154"/>
        <end position="2188"/>
    </location>
</feature>
<dbReference type="Proteomes" id="UP000195521">
    <property type="component" value="Unassembled WGS sequence"/>
</dbReference>
<keyword evidence="2" id="KW-1133">Transmembrane helix</keyword>
<feature type="chain" id="PRO_5012237265" evidence="3">
    <location>
        <begin position="20"/>
        <end position="2822"/>
    </location>
</feature>
<feature type="coiled-coil region" evidence="1">
    <location>
        <begin position="643"/>
        <end position="687"/>
    </location>
</feature>
<feature type="coiled-coil region" evidence="1">
    <location>
        <begin position="990"/>
        <end position="1083"/>
    </location>
</feature>
<feature type="coiled-coil region" evidence="1">
    <location>
        <begin position="800"/>
        <end position="834"/>
    </location>
</feature>
<sequence>MLWKILYNILFALLGKIKLKKIYKSIRNCIYASAYNNSLSTCTCTHELKLSTLHENLIRSNQFQQDNGEKACSKNDDNNKINAEDDKKLYSYDSTSFGPLENDITAKKSSYYSYIKGDNTYTRNTNKRLNMNEKFNSVSNAFIQNNRTRNAQTQSTARNSLEYVNKSAYSRKLPSPRSRTISYTTDNIDYIDVIDGSDYYLISQLRPHYAYIHFFDEFKRISSHNGEHKRRYDNLHKTKIDPIIKSISNAINGCKREKDELKRLINILESPQKLRELKETYAEKFREYEIRNQKFRQCLLDKNRNNSLEIAKIKNEVSVMLNNVVRNNWHRKEGYTEIIKIYLLGLKAISYNDHSNFINRYKHSYNNGINIIKKSENKIDDNFIISSIKFTQEEIKYIVNRFDYHLSKVKQTKDYITGHSEVSKLKLDAYHYLEQYYFSVASNYAIFKLSTDSLKMLSTSLIHKERIINNLFDEFVSELEKKVAKHIDSQYFIKNSDNIILKSNEILKYRKAVYHKTEETIEKMKVYNNLEIKKVKNDCDTKMAHFKTYLTYIESHILAIKTSRDYNLSEKNSVLNKKKAIPSNLSSLEKAEKLFEIIDKIRYSEISVSDSFENIKNNYKEIEKINTEMHALIGSINDQMKNLENLTKKEDAIRDLKEHIKEKMEYIKQIKEKIKEIISLNNDADRKFLEVDKLVNAALFQKDEFEKKKVQLEHATKEIITKFYKGDLQLIVEDMTNFLSDEENFNDKTSTKEEVEDVLTKTNEKRKILEDMKCDNISQILHGLKEELAKVISFKDEIANKQFENMLSEMSRMSAELTKEYDNFKIRFSDYEREKRKLQNYKDHIIIRMKKMAKKELVNDEDSLEEQNKYSNFVQIKEIIFKKETEITSDTSKLHDKIRIVKSKLQKYKDLTQMFEIHTKRKDLDMKSGFEKIESDINELKLSEFEVKFNVSKDNVINTIKEIENINKNIDAIKTLNASEKNSIINKKSMEKLIENKNNLKGKIDNHTEKINKDKLIEQSKKTIFLNSLDREKTIIEERLNDTNIKELNVKIDKMLKYCHESREKIKDNNGNHSEELDEQEIDWENLKGKIDALSGSYLALDRNIDDIINNQYEEIIILIDKLIVVKGNGIDIKTQGLIRNIEKMKTRLSSIDSNEDIKKYESSIKEGLGKLKAKSHEILKKIEDNHGKLTSIKTKASECVAKSNEVKNKQIESNKIKNKQNELREEMDKHKIYSKNKDELDEINKKLTEESENLDTIERLDTASKEIDNVEMEYDKLLVNHIVHMIDNEKTKATNLMNETKSYVEKIESARNQLFGETQKNTTEIECKVYEQACIDNIRKIGETLKKAEEKKGESEKADKMENVKNIKGEVNKYLKEAIDDYNSMQKALEDIKDVHNLLMSTSAKNIANEISKNANAVNEFREKGKSELEKMRSIIDAIEKKLEEAGGIKRQIHINSDDNKIDNQLKQINEIYKEITNREDEIDEILRNIKEYRDNALSEVRKAERGKIKIAYLEKNKESQEKNNVDMKEVDKNIVNCKLYEEEVLSHMEDAQGEYELYLKHKSEISGTLNESEILVVETKSEKRKNDAKNIMDDIEKEYNEIKIELQESLEKLKELASKHTVSVVENSFQNKTSTDANVFIEYNLIKVKQNLSSISNIKQEVNALYTRAKDSYDIISKNSPLEGNNKLQNVEREASEYLKYIEKIKGKNQLIKEKRRNLKEIISDNKNIEEELKKHSKLFELGLLDKIKDIAENRKVYMDSTDKLLSSSINQITTNFNGFDVKVYKIGSKLNDYKRKISEFLTEFANHYELIKSKVKNSLDSSVDFDGAKKLREEVQELEKNLERIEEKTKKYLSNIKKIECFRLIHKMKEYMNEINKKCKQEYEKVNEDHLVIQQIIGDFKNLNDEKNSSAKLKQAGAKIEEVKKRTSHYLHKNEAHNVIEYMVKASKMIGITVTTGIHPAELNAKAQLKNNEELQFEPRTAVIVENENFSENKDVLDVHKNMKDVYKIALDIYKYSYDIIKKQEECDKLVKMGGDKYHNIKLMNELKGILENVDGMKNIITTKIKEAFNKLSELNKITCNDENCENILEKANSEELKNLIDSFNEEKKTSVVESKLKECKNKFESQLELLNVLGKSVDILSSNEMHHRNIEEKESSVHLISSNLKDIEKEITDINSSFDELLNKGKKCEKFKYSSIKDNLNTKINNCSIFIDEKKQNVAEYLTYIQSNYSSIFQDIDTLNYKLDGKRISKYGVKGTEEANKISTQLTAAVNEYDGIINIIRNEFIDINEQIDVATLENSVKKLKDNYDSLCKKKDSIKEFHDKINLIKLKEINACSDKYIDIAKEFTDAVDHQRKRLLELQNRQNALKHNITENENELISLDSSFTLVSIKTFDLMYDNIKYKINELNKLEESNINELEKVKTYEESVSYLLTKKDTLLDDINNYEKRDKLKNENNEITNEVNRNITTTKEKIRNLEEYLYKLLKNIRDSEKLYTTNNTKSFTSAILEKADNMRENFTKNFPENEKKFQIENNYKEIKGIVDEINKNPEINVFIENMTKYIQDGFTSVKGSEDAQKIKKVKDDIIDNYTKVKSKLSEFNNALDMIKLKKNEMNTLFSSLLKENRDNNKYVEFYILEVDKITKQMEESISKMLSLINFTENNIKLIEEKLYKILSLPVNDRSDSTKNDLLNDSKEQEINRATTKTQKLAEKERYSDTGDIYGINTMNSQNGANQNGNEEYQNRGRYNPGGENTRILFAGGVILGLSVCYGISLITNKRNNEEMKESDSFDEGFEGSDTYNMDDKEEAIDVYFDDGYDSE</sequence>
<reference evidence="5" key="1">
    <citation type="submission" date="2017-04" db="EMBL/GenBank/DDBJ databases">
        <title>Plasmodium gonderi genome.</title>
        <authorList>
            <person name="Arisue N."/>
            <person name="Honma H."/>
            <person name="Kawai S."/>
            <person name="Tougan T."/>
            <person name="Tanabe K."/>
            <person name="Horii T."/>
        </authorList>
    </citation>
    <scope>NUCLEOTIDE SEQUENCE [LARGE SCALE GENOMIC DNA]</scope>
    <source>
        <strain evidence="5">ATCC 30045</strain>
    </source>
</reference>
<proteinExistence type="predicted"/>
<gene>
    <name evidence="4" type="ORF">PGO_146960</name>
</gene>